<feature type="active site" description="Charge relay system" evidence="10 11">
    <location>
        <position position="399"/>
    </location>
</feature>
<gene>
    <name evidence="15" type="ORF">OS493_023186</name>
</gene>
<evidence type="ECO:0000256" key="1">
    <source>
        <dbReference type="ARBA" id="ARBA00005325"/>
    </source>
</evidence>
<evidence type="ECO:0000256" key="2">
    <source>
        <dbReference type="ARBA" id="ARBA00022670"/>
    </source>
</evidence>
<dbReference type="InterPro" id="IPR038466">
    <property type="entry name" value="S8_pro-domain_sf"/>
</dbReference>
<evidence type="ECO:0000256" key="7">
    <source>
        <dbReference type="ARBA" id="ARBA00023145"/>
    </source>
</evidence>
<dbReference type="Gene3D" id="3.40.50.200">
    <property type="entry name" value="Peptidase S8/S53 domain"/>
    <property type="match status" value="1"/>
</dbReference>
<evidence type="ECO:0000313" key="16">
    <source>
        <dbReference type="Proteomes" id="UP001163046"/>
    </source>
</evidence>
<keyword evidence="2 11" id="KW-0645">Protease</keyword>
<dbReference type="GO" id="GO:0005802">
    <property type="term" value="C:trans-Golgi network"/>
    <property type="evidence" value="ECO:0007669"/>
    <property type="project" value="TreeGrafter"/>
</dbReference>
<dbReference type="AlphaFoldDB" id="A0A9W9Z1A2"/>
<dbReference type="InterPro" id="IPR000209">
    <property type="entry name" value="Peptidase_S8/S53_dom"/>
</dbReference>
<evidence type="ECO:0000256" key="5">
    <source>
        <dbReference type="ARBA" id="ARBA00022801"/>
    </source>
</evidence>
<dbReference type="InterPro" id="IPR034182">
    <property type="entry name" value="Kexin/furin"/>
</dbReference>
<feature type="active site" description="Charge relay system" evidence="10 11">
    <location>
        <position position="220"/>
    </location>
</feature>
<evidence type="ECO:0000256" key="9">
    <source>
        <dbReference type="ARBA" id="ARBA00023180"/>
    </source>
</evidence>
<dbReference type="InterPro" id="IPR023827">
    <property type="entry name" value="Peptidase_S8_Asp-AS"/>
</dbReference>
<feature type="domain" description="Peptidase S8/S53" evidence="13">
    <location>
        <begin position="171"/>
        <end position="458"/>
    </location>
</feature>
<accession>A0A9W9Z1A2</accession>
<dbReference type="Pfam" id="PF00082">
    <property type="entry name" value="Peptidase_S8"/>
    <property type="match status" value="1"/>
</dbReference>
<dbReference type="PANTHER" id="PTHR42884:SF23">
    <property type="entry name" value="FURIN-LIKE PROTEASE 2"/>
    <property type="match status" value="1"/>
</dbReference>
<dbReference type="PROSITE" id="PS00138">
    <property type="entry name" value="SUBTILASE_SER"/>
    <property type="match status" value="1"/>
</dbReference>
<dbReference type="InterPro" id="IPR036852">
    <property type="entry name" value="Peptidase_S8/S53_dom_sf"/>
</dbReference>
<comment type="similarity">
    <text evidence="1">Belongs to the peptidase S8 family. Furin subfamily.</text>
</comment>
<dbReference type="PROSITE" id="PS51892">
    <property type="entry name" value="SUBTILASE"/>
    <property type="match status" value="1"/>
</dbReference>
<reference evidence="15" key="1">
    <citation type="submission" date="2023-01" db="EMBL/GenBank/DDBJ databases">
        <title>Genome assembly of the deep-sea coral Lophelia pertusa.</title>
        <authorList>
            <person name="Herrera S."/>
            <person name="Cordes E."/>
        </authorList>
    </citation>
    <scope>NUCLEOTIDE SEQUENCE</scope>
    <source>
        <strain evidence="15">USNM1676648</strain>
        <tissue evidence="15">Polyp</tissue>
    </source>
</reference>
<evidence type="ECO:0000256" key="12">
    <source>
        <dbReference type="SAM" id="SignalP"/>
    </source>
</evidence>
<feature type="active site" description="Charge relay system" evidence="10 11">
    <location>
        <position position="180"/>
    </location>
</feature>
<dbReference type="InterPro" id="IPR022398">
    <property type="entry name" value="Peptidase_S8_His-AS"/>
</dbReference>
<comment type="caution">
    <text evidence="15">The sequence shown here is derived from an EMBL/GenBank/DDBJ whole genome shotgun (WGS) entry which is preliminary data.</text>
</comment>
<dbReference type="FunFam" id="3.30.70.850:FF:000001">
    <property type="entry name" value="Proprotein convertase subtilisin/kexin type 5"/>
    <property type="match status" value="1"/>
</dbReference>
<dbReference type="InterPro" id="IPR032815">
    <property type="entry name" value="S8_pro-domain"/>
</dbReference>
<dbReference type="PROSITE" id="PS00136">
    <property type="entry name" value="SUBTILASE_ASP"/>
    <property type="match status" value="1"/>
</dbReference>
<dbReference type="PANTHER" id="PTHR42884">
    <property type="entry name" value="PROPROTEIN CONVERTASE SUBTILISIN/KEXIN-RELATED"/>
    <property type="match status" value="1"/>
</dbReference>
<feature type="chain" id="PRO_5040761180" description="P/Homo B domain-containing protein" evidence="12">
    <location>
        <begin position="19"/>
        <end position="700"/>
    </location>
</feature>
<dbReference type="Proteomes" id="UP001163046">
    <property type="component" value="Unassembled WGS sequence"/>
</dbReference>
<dbReference type="GO" id="GO:0016485">
    <property type="term" value="P:protein processing"/>
    <property type="evidence" value="ECO:0007669"/>
    <property type="project" value="TreeGrafter"/>
</dbReference>
<evidence type="ECO:0008006" key="17">
    <source>
        <dbReference type="Google" id="ProtNLM"/>
    </source>
</evidence>
<evidence type="ECO:0000313" key="15">
    <source>
        <dbReference type="EMBL" id="KAJ7371843.1"/>
    </source>
</evidence>
<feature type="signal peptide" evidence="12">
    <location>
        <begin position="1"/>
        <end position="18"/>
    </location>
</feature>
<dbReference type="OrthoDB" id="300641at2759"/>
<evidence type="ECO:0000256" key="11">
    <source>
        <dbReference type="PROSITE-ProRule" id="PRU01240"/>
    </source>
</evidence>
<keyword evidence="16" id="KW-1185">Reference proteome</keyword>
<dbReference type="FunFam" id="3.40.50.200:FF:000021">
    <property type="entry name" value="Proprotein convertase subtilisin/kexin type 5a"/>
    <property type="match status" value="1"/>
</dbReference>
<dbReference type="PRINTS" id="PR00723">
    <property type="entry name" value="SUBTILISIN"/>
</dbReference>
<dbReference type="GO" id="GO:0000139">
    <property type="term" value="C:Golgi membrane"/>
    <property type="evidence" value="ECO:0007669"/>
    <property type="project" value="TreeGrafter"/>
</dbReference>
<dbReference type="InterPro" id="IPR015500">
    <property type="entry name" value="Peptidase_S8_subtilisin-rel"/>
</dbReference>
<dbReference type="CDD" id="cd04059">
    <property type="entry name" value="Peptidases_S8_Protein_convertases_Kexins_Furin-like"/>
    <property type="match status" value="1"/>
</dbReference>
<dbReference type="SUPFAM" id="SSF52743">
    <property type="entry name" value="Subtilisin-like"/>
    <property type="match status" value="1"/>
</dbReference>
<dbReference type="Pfam" id="PF16470">
    <property type="entry name" value="S8_pro-domain"/>
    <property type="match status" value="1"/>
</dbReference>
<sequence length="700" mass="78177">MALRVILYGLILCLAVHADQNFEDGETDGEIYTNSWVVQLDTHDESVADEVSASLGFKNHGTIANLPGYFKFEHEQTERRHRRSSEHHTQPLLKHPRVKWAQQQTLLFRYKRGFEALDEHISDARFARAAENRRYFNDPQWEHQWYFGTMQGDETRGNLGVLDAVKRGYTGKGVVVSIVDDGLDHAHPDLKRNYDPAASIDVNDNDADPTPNVNKSGNDHGTKCGGEVAAEANNNVCGVGIAHDAKIGGIRMLDGPITDEIEAKALGFNCDHIQIYSASWGPKDDGKTFGKPEPLATEAMERCIRTGRQGKGVLYVWATGNGGYSLDDCNCDGYTSKPITLSVGSISRRGYYTGYDEKCPSTMAVVYTGDIGKNKRESSSYLVTTSVFDQCVTSFSGTSCAAPLAAGIFALVLEAEPSLTWRDVQHLVVRTAHKNDPDGASWSTNAAGHKYSRSYGFGVLNAMSLINAAKEWKHVGEQLTYELPGTLTRDTAVIPSMRDVELKLNNDKDNIRNLEHMQFVLSTEHRRRGTLSFTLPPLRGPHRDCCPKGRLMTLLLDLKNGLLQAWNSGMKNPKGEWTVNIRDEKSDNDYAPRKNIQYDEAESQQRDELDLSHGRFKEDYMKLAARSFEEFPQRSEDEPSFRRELTHGRFKEDYMKLAGGSRQPNNVVSDESDWCRPSGSLQGPVAGCVREWSLVMYGTA</sequence>
<evidence type="ECO:0000256" key="3">
    <source>
        <dbReference type="ARBA" id="ARBA00022685"/>
    </source>
</evidence>
<evidence type="ECO:0000259" key="14">
    <source>
        <dbReference type="Pfam" id="PF16470"/>
    </source>
</evidence>
<feature type="domain" description="Peptidase S8 pro-domain" evidence="14">
    <location>
        <begin position="35"/>
        <end position="112"/>
    </location>
</feature>
<proteinExistence type="inferred from homology"/>
<evidence type="ECO:0000256" key="10">
    <source>
        <dbReference type="PIRSR" id="PIRSR615500-1"/>
    </source>
</evidence>
<keyword evidence="9" id="KW-0325">Glycoprotein</keyword>
<evidence type="ECO:0000259" key="13">
    <source>
        <dbReference type="Pfam" id="PF00082"/>
    </source>
</evidence>
<protein>
    <recommendedName>
        <fullName evidence="17">P/Homo B domain-containing protein</fullName>
    </recommendedName>
</protein>
<evidence type="ECO:0000256" key="6">
    <source>
        <dbReference type="ARBA" id="ARBA00022825"/>
    </source>
</evidence>
<keyword evidence="8" id="KW-1015">Disulfide bond</keyword>
<dbReference type="EMBL" id="MU826842">
    <property type="protein sequence ID" value="KAJ7371843.1"/>
    <property type="molecule type" value="Genomic_DNA"/>
</dbReference>
<dbReference type="GO" id="GO:0004252">
    <property type="term" value="F:serine-type endopeptidase activity"/>
    <property type="evidence" value="ECO:0007669"/>
    <property type="project" value="UniProtKB-UniRule"/>
</dbReference>
<evidence type="ECO:0000256" key="4">
    <source>
        <dbReference type="ARBA" id="ARBA00022729"/>
    </source>
</evidence>
<name>A0A9W9Z1A2_9CNID</name>
<keyword evidence="5 11" id="KW-0378">Hydrolase</keyword>
<organism evidence="15 16">
    <name type="scientific">Desmophyllum pertusum</name>
    <dbReference type="NCBI Taxonomy" id="174260"/>
    <lineage>
        <taxon>Eukaryota</taxon>
        <taxon>Metazoa</taxon>
        <taxon>Cnidaria</taxon>
        <taxon>Anthozoa</taxon>
        <taxon>Hexacorallia</taxon>
        <taxon>Scleractinia</taxon>
        <taxon>Caryophylliina</taxon>
        <taxon>Caryophylliidae</taxon>
        <taxon>Desmophyllum</taxon>
    </lineage>
</organism>
<dbReference type="Gene3D" id="3.30.70.850">
    <property type="entry name" value="Peptidase S8, pro-domain"/>
    <property type="match status" value="1"/>
</dbReference>
<keyword evidence="6 11" id="KW-0720">Serine protease</keyword>
<dbReference type="SUPFAM" id="SSF49785">
    <property type="entry name" value="Galactose-binding domain-like"/>
    <property type="match status" value="1"/>
</dbReference>
<dbReference type="SUPFAM" id="SSF54897">
    <property type="entry name" value="Protease propeptides/inhibitors"/>
    <property type="match status" value="1"/>
</dbReference>
<dbReference type="PROSITE" id="PS00137">
    <property type="entry name" value="SUBTILASE_HIS"/>
    <property type="match status" value="1"/>
</dbReference>
<keyword evidence="7" id="KW-0865">Zymogen</keyword>
<keyword evidence="4 12" id="KW-0732">Signal</keyword>
<keyword evidence="3" id="KW-0165">Cleavage on pair of basic residues</keyword>
<evidence type="ECO:0000256" key="8">
    <source>
        <dbReference type="ARBA" id="ARBA00023157"/>
    </source>
</evidence>
<dbReference type="InterPro" id="IPR023828">
    <property type="entry name" value="Peptidase_S8_Ser-AS"/>
</dbReference>
<dbReference type="InterPro" id="IPR008979">
    <property type="entry name" value="Galactose-bd-like_sf"/>
</dbReference>